<evidence type="ECO:0000313" key="8">
    <source>
        <dbReference type="EMBL" id="MBB5598560.1"/>
    </source>
</evidence>
<keyword evidence="9" id="KW-1185">Reference proteome</keyword>
<dbReference type="InterPro" id="IPR050223">
    <property type="entry name" value="D-isomer_2-hydroxyacid_DH"/>
</dbReference>
<dbReference type="PANTHER" id="PTHR10996:SF178">
    <property type="entry name" value="2-HYDROXYACID DEHYDROGENASE YGL185C-RELATED"/>
    <property type="match status" value="1"/>
</dbReference>
<feature type="domain" description="D-isomer specific 2-hydroxyacid dehydrogenase catalytic" evidence="6">
    <location>
        <begin position="58"/>
        <end position="324"/>
    </location>
</feature>
<dbReference type="SUPFAM" id="SSF52283">
    <property type="entry name" value="Formate/glycerate dehydrogenase catalytic domain-like"/>
    <property type="match status" value="1"/>
</dbReference>
<dbReference type="GO" id="GO:0051287">
    <property type="term" value="F:NAD binding"/>
    <property type="evidence" value="ECO:0007669"/>
    <property type="project" value="InterPro"/>
</dbReference>
<evidence type="ECO:0008006" key="10">
    <source>
        <dbReference type="Google" id="ProtNLM"/>
    </source>
</evidence>
<dbReference type="GO" id="GO:0005829">
    <property type="term" value="C:cytosol"/>
    <property type="evidence" value="ECO:0007669"/>
    <property type="project" value="TreeGrafter"/>
</dbReference>
<dbReference type="Proteomes" id="UP000523863">
    <property type="component" value="Unassembled WGS sequence"/>
</dbReference>
<evidence type="ECO:0000259" key="6">
    <source>
        <dbReference type="Pfam" id="PF00389"/>
    </source>
</evidence>
<dbReference type="InterPro" id="IPR006139">
    <property type="entry name" value="D-isomer_2_OHA_DH_cat_dom"/>
</dbReference>
<evidence type="ECO:0000256" key="3">
    <source>
        <dbReference type="ARBA" id="ARBA00023002"/>
    </source>
</evidence>
<evidence type="ECO:0000256" key="4">
    <source>
        <dbReference type="ARBA" id="ARBA00023027"/>
    </source>
</evidence>
<protein>
    <recommendedName>
        <fullName evidence="10">2-hydroxyacid dehydrogenase</fullName>
    </recommendedName>
</protein>
<gene>
    <name evidence="8" type="ORF">BKA12_001640</name>
</gene>
<comment type="caution">
    <text evidence="8">The sequence shown here is derived from an EMBL/GenBank/DDBJ whole genome shotgun (WGS) entry which is preliminary data.</text>
</comment>
<dbReference type="GO" id="GO:0030267">
    <property type="term" value="F:glyoxylate reductase (NADPH) activity"/>
    <property type="evidence" value="ECO:0007669"/>
    <property type="project" value="TreeGrafter"/>
</dbReference>
<evidence type="ECO:0000256" key="1">
    <source>
        <dbReference type="ARBA" id="ARBA00005854"/>
    </source>
</evidence>
<dbReference type="InterPro" id="IPR036291">
    <property type="entry name" value="NAD(P)-bd_dom_sf"/>
</dbReference>
<comment type="similarity">
    <text evidence="1 5">Belongs to the D-isomer specific 2-hydroxyacid dehydrogenase family.</text>
</comment>
<accession>A0A7W8YBM1</accession>
<dbReference type="Pfam" id="PF00389">
    <property type="entry name" value="2-Hacid_dh"/>
    <property type="match status" value="1"/>
</dbReference>
<keyword evidence="2" id="KW-0521">NADP</keyword>
<proteinExistence type="inferred from homology"/>
<evidence type="ECO:0000259" key="7">
    <source>
        <dbReference type="Pfam" id="PF02826"/>
    </source>
</evidence>
<evidence type="ECO:0000313" key="9">
    <source>
        <dbReference type="Proteomes" id="UP000523863"/>
    </source>
</evidence>
<dbReference type="Gene3D" id="3.40.50.720">
    <property type="entry name" value="NAD(P)-binding Rossmann-like Domain"/>
    <property type="match status" value="2"/>
</dbReference>
<dbReference type="CDD" id="cd12156">
    <property type="entry name" value="HPPR"/>
    <property type="match status" value="1"/>
</dbReference>
<organism evidence="8 9">
    <name type="scientific">Neomicrococcus lactis</name>
    <dbReference type="NCBI Taxonomy" id="732241"/>
    <lineage>
        <taxon>Bacteria</taxon>
        <taxon>Bacillati</taxon>
        <taxon>Actinomycetota</taxon>
        <taxon>Actinomycetes</taxon>
        <taxon>Micrococcales</taxon>
        <taxon>Micrococcaceae</taxon>
        <taxon>Neomicrococcus</taxon>
    </lineage>
</organism>
<dbReference type="SUPFAM" id="SSF51735">
    <property type="entry name" value="NAD(P)-binding Rossmann-fold domains"/>
    <property type="match status" value="1"/>
</dbReference>
<keyword evidence="4" id="KW-0520">NAD</keyword>
<dbReference type="PANTHER" id="PTHR10996">
    <property type="entry name" value="2-HYDROXYACID DEHYDROGENASE-RELATED"/>
    <property type="match status" value="1"/>
</dbReference>
<dbReference type="GO" id="GO:0016618">
    <property type="term" value="F:hydroxypyruvate reductase [NAD(P)H] activity"/>
    <property type="evidence" value="ECO:0007669"/>
    <property type="project" value="TreeGrafter"/>
</dbReference>
<dbReference type="InterPro" id="IPR006140">
    <property type="entry name" value="D-isomer_DH_NAD-bd"/>
</dbReference>
<reference evidence="8 9" key="1">
    <citation type="submission" date="2020-08" db="EMBL/GenBank/DDBJ databases">
        <title>Sequencing the genomes of 1000 actinobacteria strains.</title>
        <authorList>
            <person name="Klenk H.-P."/>
        </authorList>
    </citation>
    <scope>NUCLEOTIDE SEQUENCE [LARGE SCALE GENOMIC DNA]</scope>
    <source>
        <strain evidence="8 9">DSM 23694</strain>
    </source>
</reference>
<name>A0A7W8YBM1_9MICC</name>
<dbReference type="EMBL" id="JACHBL010000001">
    <property type="protein sequence ID" value="MBB5598560.1"/>
    <property type="molecule type" value="Genomic_DNA"/>
</dbReference>
<dbReference type="Pfam" id="PF02826">
    <property type="entry name" value="2-Hacid_dh_C"/>
    <property type="match status" value="1"/>
</dbReference>
<dbReference type="FunFam" id="3.40.50.720:FF:000213">
    <property type="entry name" value="Putative 2-hydroxyacid dehydrogenase"/>
    <property type="match status" value="1"/>
</dbReference>
<evidence type="ECO:0000256" key="2">
    <source>
        <dbReference type="ARBA" id="ARBA00022857"/>
    </source>
</evidence>
<dbReference type="RefSeq" id="WP_183642421.1">
    <property type="nucleotide sequence ID" value="NZ_JACHBL010000001.1"/>
</dbReference>
<keyword evidence="3 5" id="KW-0560">Oxidoreductase</keyword>
<dbReference type="AlphaFoldDB" id="A0A7W8YBM1"/>
<evidence type="ECO:0000256" key="5">
    <source>
        <dbReference type="RuleBase" id="RU003719"/>
    </source>
</evidence>
<sequence length="327" mass="34462">MTASTDAASTNPITGTNILQVVNAHPNVSAALRDEFGAQVLPPAGDERVAFLAAHGGDIRVAVCSGRGGVDTELMSALPNLEAVINFGAGYDATDVAQAAERGIVVSNTPDVLNDCVADTTLALYLDMLRRISSSERYVRAGKWESQGNYPLTARATGRTVGNVGLGRIGRAIAERLEGFKCTIEYHNRRQLTDVDYTYRASLKELAESVEVLIVAATGGPETNGLVSAEILDALGESGYLINISRGTVVDEQALVAALRDGTIAGAGLDVFEDEPHVPEELLALDNVVLLPHVGSATVETRADMASLVLENLRSYLTTGTLVTPIS</sequence>
<feature type="domain" description="D-isomer specific 2-hydroxyacid dehydrogenase NAD-binding" evidence="7">
    <location>
        <begin position="122"/>
        <end position="295"/>
    </location>
</feature>